<dbReference type="EMBL" id="LT605205">
    <property type="protein sequence ID" value="SCD20036.1"/>
    <property type="molecule type" value="Genomic_DNA"/>
</dbReference>
<dbReference type="SUPFAM" id="SSF48208">
    <property type="entry name" value="Six-hairpin glycosidases"/>
    <property type="match status" value="1"/>
</dbReference>
<reference evidence="3 4" key="1">
    <citation type="submission" date="2016-08" db="EMBL/GenBank/DDBJ databases">
        <authorList>
            <person name="Seilhamer J.J."/>
        </authorList>
    </citation>
    <scope>NUCLEOTIDE SEQUENCE [LARGE SCALE GENOMIC DNA]</scope>
    <source>
        <strain evidence="3">M3/6</strain>
    </source>
</reference>
<dbReference type="InterPro" id="IPR028098">
    <property type="entry name" value="Glyco_trans_4-like_N"/>
</dbReference>
<dbReference type="PANTHER" id="PTHR12526">
    <property type="entry name" value="GLYCOSYLTRANSFERASE"/>
    <property type="match status" value="1"/>
</dbReference>
<dbReference type="InterPro" id="IPR008928">
    <property type="entry name" value="6-hairpin_glycosidase_sf"/>
</dbReference>
<dbReference type="Pfam" id="PF00534">
    <property type="entry name" value="Glycos_transf_1"/>
    <property type="match status" value="1"/>
</dbReference>
<keyword evidence="4" id="KW-1185">Reference proteome</keyword>
<sequence>MNKIALIGNYPPRKCGIATFTKDLNDGMKENGIDAVVVAMNDGLNRYDYPAKVVFEVEQNVMASYINAAEYLNSNNYDAVILQHEFGIFGGTDGIHILQLLKRLRMPVVTTLHTIVDDPTENQRHVVTELARLSQKLVSISHKGIELLASVYGIPESKCVHIHHGVHPIGEVDTERLKMKLGVTGKKVLLTFGLLSRNKSIEVVINALPEVVKKHPDVVYIVLGATHPHVIKHEGEDYRHSLFRLVNKLKLEKNVLFVNRFVSNEELFSYLKMCDIYVIPYLGKKQISSGTLIYTMGAGKPIISTPFWYAEEMLADNRGMLFDFKDSPQLSRRVNELLGDEAKRQAIGRNAYDLAKECYWPNIGKQYYDLLDKMIAEVGVPALEEGDEPGDTPYAIPPIKLDHLHALTDYTGILQHAKYNVPDRSHGYCTDDNARALLLAVMLQNEVQNVDEVNQLTSIYLSFLDYAYNAQNGKFRNFMNYERQWLEKEGSEDSIGRAIWALGYTAAYTNVCNFHHHSNHLFMQALGSAEELTHPRSISYALLGLVHHSKVHGDPRVMERVRSLSGKLFSFFNETIANKWPWFEGKVSYANSRIPHAMLFAGMYLKDDAMIHRGLRILDWLIEQQFTDGIFSPIGNEGWLTPEHKARYDQQPLEAHGMIDACLQAEEFTNDSMYADYALKAFHWFTGENDSSQPVYDFATGGCRDGIHPQGVNLNQGAESTLSWLISLLDISFYLRNKNRLLV</sequence>
<dbReference type="GO" id="GO:0016757">
    <property type="term" value="F:glycosyltransferase activity"/>
    <property type="evidence" value="ECO:0007669"/>
    <property type="project" value="InterPro"/>
</dbReference>
<dbReference type="PANTHER" id="PTHR12526:SF572">
    <property type="entry name" value="BLL5144 PROTEIN"/>
    <property type="match status" value="1"/>
</dbReference>
<dbReference type="Gene3D" id="3.40.50.2000">
    <property type="entry name" value="Glycogen Phosphorylase B"/>
    <property type="match status" value="2"/>
</dbReference>
<dbReference type="STRING" id="1642647.PSM36_1212"/>
<feature type="domain" description="Glycosyl transferase family 1" evidence="1">
    <location>
        <begin position="177"/>
        <end position="352"/>
    </location>
</feature>
<dbReference type="Proteomes" id="UP000187464">
    <property type="component" value="Chromosome I"/>
</dbReference>
<dbReference type="InterPro" id="IPR001296">
    <property type="entry name" value="Glyco_trans_1"/>
</dbReference>
<gene>
    <name evidence="3" type="ORF">PSM36_1212</name>
</gene>
<evidence type="ECO:0000313" key="3">
    <source>
        <dbReference type="EMBL" id="SCD20036.1"/>
    </source>
</evidence>
<evidence type="ECO:0000259" key="2">
    <source>
        <dbReference type="Pfam" id="PF13439"/>
    </source>
</evidence>
<name>A0A1R3SUP1_9BACT</name>
<evidence type="ECO:0000313" key="4">
    <source>
        <dbReference type="Proteomes" id="UP000187464"/>
    </source>
</evidence>
<keyword evidence="3" id="KW-0808">Transferase</keyword>
<evidence type="ECO:0000259" key="1">
    <source>
        <dbReference type="Pfam" id="PF00534"/>
    </source>
</evidence>
<dbReference type="KEGG" id="psac:PSM36_1212"/>
<dbReference type="AlphaFoldDB" id="A0A1R3SUP1"/>
<dbReference type="CDD" id="cd03822">
    <property type="entry name" value="GT4_mannosyltransferase-like"/>
    <property type="match status" value="1"/>
</dbReference>
<accession>A0A1R3SUP1</accession>
<organism evidence="3 4">
    <name type="scientific">Proteiniphilum saccharofermentans</name>
    <dbReference type="NCBI Taxonomy" id="1642647"/>
    <lineage>
        <taxon>Bacteria</taxon>
        <taxon>Pseudomonadati</taxon>
        <taxon>Bacteroidota</taxon>
        <taxon>Bacteroidia</taxon>
        <taxon>Bacteroidales</taxon>
        <taxon>Dysgonomonadaceae</taxon>
        <taxon>Proteiniphilum</taxon>
    </lineage>
</organism>
<dbReference type="SUPFAM" id="SSF53756">
    <property type="entry name" value="UDP-Glycosyltransferase/glycogen phosphorylase"/>
    <property type="match status" value="1"/>
</dbReference>
<proteinExistence type="predicted"/>
<dbReference type="GO" id="GO:0005975">
    <property type="term" value="P:carbohydrate metabolic process"/>
    <property type="evidence" value="ECO:0007669"/>
    <property type="project" value="InterPro"/>
</dbReference>
<dbReference type="Pfam" id="PF13439">
    <property type="entry name" value="Glyco_transf_4"/>
    <property type="match status" value="1"/>
</dbReference>
<protein>
    <submittedName>
        <fullName evidence="3">Glycosyl transferases family 1</fullName>
    </submittedName>
</protein>
<dbReference type="RefSeq" id="WP_076929712.1">
    <property type="nucleotide sequence ID" value="NZ_LT605205.1"/>
</dbReference>
<feature type="domain" description="Glycosyltransferase subfamily 4-like N-terminal" evidence="2">
    <location>
        <begin position="16"/>
        <end position="167"/>
    </location>
</feature>